<dbReference type="EC" id="3.1.4.4" evidence="7"/>
<dbReference type="EMBL" id="CAJFCJ010000009">
    <property type="protein sequence ID" value="CAD5118946.1"/>
    <property type="molecule type" value="Genomic_DNA"/>
</dbReference>
<evidence type="ECO:0000259" key="9">
    <source>
        <dbReference type="PROSITE" id="PS50035"/>
    </source>
</evidence>
<keyword evidence="3" id="KW-0677">Repeat</keyword>
<feature type="domain" description="PLD phosphodiesterase" evidence="9">
    <location>
        <begin position="441"/>
        <end position="468"/>
    </location>
</feature>
<keyword evidence="6" id="KW-0443">Lipid metabolism</keyword>
<gene>
    <name evidence="11" type="ORF">DGYR_LOCUS7247</name>
</gene>
<dbReference type="InterPro" id="IPR036871">
    <property type="entry name" value="PX_dom_sf"/>
</dbReference>
<evidence type="ECO:0000259" key="10">
    <source>
        <dbReference type="PROSITE" id="PS50195"/>
    </source>
</evidence>
<dbReference type="SMART" id="SM00233">
    <property type="entry name" value="PH"/>
    <property type="match status" value="1"/>
</dbReference>
<dbReference type="Gene3D" id="3.30.1520.10">
    <property type="entry name" value="Phox-like domain"/>
    <property type="match status" value="1"/>
</dbReference>
<reference evidence="11 12" key="1">
    <citation type="submission" date="2020-08" db="EMBL/GenBank/DDBJ databases">
        <authorList>
            <person name="Hejnol A."/>
        </authorList>
    </citation>
    <scope>NUCLEOTIDE SEQUENCE [LARGE SCALE GENOMIC DNA]</scope>
</reference>
<evidence type="ECO:0000256" key="2">
    <source>
        <dbReference type="ARBA" id="ARBA00008664"/>
    </source>
</evidence>
<accession>A0A7I8VSJ1</accession>
<dbReference type="GO" id="GO:0009395">
    <property type="term" value="P:phospholipid catabolic process"/>
    <property type="evidence" value="ECO:0007669"/>
    <property type="project" value="TreeGrafter"/>
</dbReference>
<dbReference type="InterPro" id="IPR001683">
    <property type="entry name" value="PX_dom"/>
</dbReference>
<dbReference type="SUPFAM" id="SSF64268">
    <property type="entry name" value="PX domain"/>
    <property type="match status" value="1"/>
</dbReference>
<dbReference type="PIRSF" id="PIRSF009376">
    <property type="entry name" value="Phospholipase_D_euk"/>
    <property type="match status" value="1"/>
</dbReference>
<dbReference type="GO" id="GO:0060627">
    <property type="term" value="P:regulation of vesicle-mediated transport"/>
    <property type="evidence" value="ECO:0007669"/>
    <property type="project" value="TreeGrafter"/>
</dbReference>
<sequence length="1105" mass="127148">MDVEGNIERMESVDLDLDDELDSLPIGDLNDEIDCLPGKPEIEWNRVHAKPSSKETYGKLCFIPRQKIIVDIIHIEQTRDFQLNPYLYTIQLQHGNYTWKIRRRYKHFRQVHDALSLLRIKAQVSSVVPTIANRERRQSVEIGKKTVPKFPIIHDRLVPSNKVEARKKKLEEYLSAVLQIPIYRQHVEVLEFLEVCHLSFVKGIGDKLQEGMIEKRSGGRLISLSCCDCGSCLCCPRWHDRWLLVKDTFVAYIRPGDFVISDVLFMDKDFEVRKGKSEERGLHISNMTRHLYLKCSTDKNADDFYESIKQASESTGKEFIAKNELDSFAPLRKSSPAKWFADGGDYMSALADAMESAEEEIFIADWWLSPEVYLKRPITQDHKWRLDVLLKRKAECGIKIFVQLFKEVKQALGINSYYTKETLLKLHPENIKVLRHPDGITLWSHHEKCVVVDQRIAFLGGIDICYGRWDTSSHRLTDLGSYEPDEIQKADKENKEEEAAEKEEEHRPLGQWKSEEGHRTTHTEYKRSLSAPSPRENAKLSPVSQKLETVNESTVIANLAALTPESERKLENQTSTDSIARRQKFSRQKRIEDEGDNNNSPTVKFTPDIAARRKAPKLRVAAKHTAFVDSDSQEPVEKPETPKLHRKFVQAALDWKDRFHKRRLSSIDLSGAKVDFGQSIFINDDDLDEDSDDGSRLWIGKDYTNFIFKDFIDLNKPFNDFIDRRKTPRMPWHDIGCSVYGRAARDLILPKSYTKLSVPKHLVKGANIVDVQVLRSASEWSVGISAVECSIHNAYIKLIREAEHFIYIENQFFVSIADDMDVNNRIADALFQRIRQAHEKKETFRVYVIMPLLPGFEGEFGTSTGTSIQAVTDWNYKSICRGSNSESSNSIIQRIMQLGADPSEYISFFGLRTHGKLDDKLVTELIYVHSKLMIVDDKAAIIGSANINDRSMLGKRDSELAVMIRDINFFDSKMNGQPYRSGNYCGRLRLALFKEHLGENNYSLLIDPVSEEFYKCFWLKRASVNSNIFEKIFNCIPSNKATSFSNMKAMQSEEQLFLKDPEESEELIKKIHGHLVLLPYFFLKDEVLAPSLTKKEAFIPTNTWT</sequence>
<feature type="region of interest" description="Disordered" evidence="8">
    <location>
        <begin position="567"/>
        <end position="604"/>
    </location>
</feature>
<dbReference type="GO" id="GO:0035556">
    <property type="term" value="P:intracellular signal transduction"/>
    <property type="evidence" value="ECO:0007669"/>
    <property type="project" value="InterPro"/>
</dbReference>
<evidence type="ECO:0000256" key="1">
    <source>
        <dbReference type="ARBA" id="ARBA00000798"/>
    </source>
</evidence>
<organism evidence="11 12">
    <name type="scientific">Dimorphilus gyrociliatus</name>
    <dbReference type="NCBI Taxonomy" id="2664684"/>
    <lineage>
        <taxon>Eukaryota</taxon>
        <taxon>Metazoa</taxon>
        <taxon>Spiralia</taxon>
        <taxon>Lophotrochozoa</taxon>
        <taxon>Annelida</taxon>
        <taxon>Polychaeta</taxon>
        <taxon>Polychaeta incertae sedis</taxon>
        <taxon>Dinophilidae</taxon>
        <taxon>Dimorphilus</taxon>
    </lineage>
</organism>
<protein>
    <recommendedName>
        <fullName evidence="7">Phospholipase</fullName>
        <ecNumber evidence="7">3.1.4.4</ecNumber>
    </recommendedName>
</protein>
<evidence type="ECO:0000256" key="3">
    <source>
        <dbReference type="ARBA" id="ARBA00022737"/>
    </source>
</evidence>
<evidence type="ECO:0000256" key="4">
    <source>
        <dbReference type="ARBA" id="ARBA00022801"/>
    </source>
</evidence>
<proteinExistence type="inferred from homology"/>
<dbReference type="FunFam" id="3.30.870.10:FF:000011">
    <property type="entry name" value="Phospholipase"/>
    <property type="match status" value="1"/>
</dbReference>
<keyword evidence="5 7" id="KW-0442">Lipid degradation</keyword>
<evidence type="ECO:0000256" key="5">
    <source>
        <dbReference type="ARBA" id="ARBA00022963"/>
    </source>
</evidence>
<dbReference type="InterPro" id="IPR001736">
    <property type="entry name" value="PLipase_D/transphosphatidylase"/>
</dbReference>
<dbReference type="GO" id="GO:0006654">
    <property type="term" value="P:phosphatidic acid biosynthetic process"/>
    <property type="evidence" value="ECO:0007669"/>
    <property type="project" value="InterPro"/>
</dbReference>
<dbReference type="InterPro" id="IPR016555">
    <property type="entry name" value="PLipase_D_euk"/>
</dbReference>
<dbReference type="Gene3D" id="3.30.870.10">
    <property type="entry name" value="Endonuclease Chain A"/>
    <property type="match status" value="2"/>
</dbReference>
<evidence type="ECO:0000256" key="7">
    <source>
        <dbReference type="PIRNR" id="PIRNR009376"/>
    </source>
</evidence>
<evidence type="ECO:0000313" key="12">
    <source>
        <dbReference type="Proteomes" id="UP000549394"/>
    </source>
</evidence>
<dbReference type="Proteomes" id="UP000549394">
    <property type="component" value="Unassembled WGS sequence"/>
</dbReference>
<dbReference type="PROSITE" id="PS50195">
    <property type="entry name" value="PX"/>
    <property type="match status" value="1"/>
</dbReference>
<comment type="similarity">
    <text evidence="2 7">Belongs to the phospholipase D family.</text>
</comment>
<evidence type="ECO:0000313" key="11">
    <source>
        <dbReference type="EMBL" id="CAD5118946.1"/>
    </source>
</evidence>
<dbReference type="InterPro" id="IPR015679">
    <property type="entry name" value="PLipase_D_fam"/>
</dbReference>
<dbReference type="Pfam" id="PF00787">
    <property type="entry name" value="PX"/>
    <property type="match status" value="1"/>
</dbReference>
<keyword evidence="12" id="KW-1185">Reference proteome</keyword>
<dbReference type="CDD" id="cd09141">
    <property type="entry name" value="PLDc_vPLD1_2_yPLD_like_2"/>
    <property type="match status" value="1"/>
</dbReference>
<dbReference type="SMART" id="SM00155">
    <property type="entry name" value="PLDc"/>
    <property type="match status" value="2"/>
</dbReference>
<name>A0A7I8VSJ1_9ANNE</name>
<feature type="domain" description="PLD phosphodiesterase" evidence="9">
    <location>
        <begin position="924"/>
        <end position="951"/>
    </location>
</feature>
<evidence type="ECO:0000256" key="6">
    <source>
        <dbReference type="ARBA" id="ARBA00023098"/>
    </source>
</evidence>
<dbReference type="PANTHER" id="PTHR18896:SF76">
    <property type="entry name" value="PHOSPHOLIPASE"/>
    <property type="match status" value="1"/>
</dbReference>
<feature type="compositionally biased region" description="Basic and acidic residues" evidence="8">
    <location>
        <begin position="486"/>
        <end position="527"/>
    </location>
</feature>
<comment type="caution">
    <text evidence="11">The sequence shown here is derived from an EMBL/GenBank/DDBJ whole genome shotgun (WGS) entry which is preliminary data.</text>
</comment>
<dbReference type="OrthoDB" id="14911at2759"/>
<dbReference type="Pfam" id="PF00614">
    <property type="entry name" value="PLDc"/>
    <property type="match status" value="2"/>
</dbReference>
<dbReference type="AlphaFoldDB" id="A0A7I8VSJ1"/>
<comment type="catalytic activity">
    <reaction evidence="1 7">
        <text>a 1,2-diacyl-sn-glycero-3-phosphocholine + H2O = a 1,2-diacyl-sn-glycero-3-phosphate + choline + H(+)</text>
        <dbReference type="Rhea" id="RHEA:14445"/>
        <dbReference type="ChEBI" id="CHEBI:15354"/>
        <dbReference type="ChEBI" id="CHEBI:15377"/>
        <dbReference type="ChEBI" id="CHEBI:15378"/>
        <dbReference type="ChEBI" id="CHEBI:57643"/>
        <dbReference type="ChEBI" id="CHEBI:58608"/>
        <dbReference type="EC" id="3.1.4.4"/>
    </reaction>
</comment>
<dbReference type="SMART" id="SM00312">
    <property type="entry name" value="PX"/>
    <property type="match status" value="1"/>
</dbReference>
<dbReference type="GO" id="GO:0035091">
    <property type="term" value="F:phosphatidylinositol binding"/>
    <property type="evidence" value="ECO:0007669"/>
    <property type="project" value="InterPro"/>
</dbReference>
<dbReference type="InterPro" id="IPR001849">
    <property type="entry name" value="PH_domain"/>
</dbReference>
<feature type="region of interest" description="Disordered" evidence="8">
    <location>
        <begin position="480"/>
        <end position="546"/>
    </location>
</feature>
<dbReference type="GO" id="GO:0004630">
    <property type="term" value="F:phospholipase D activity"/>
    <property type="evidence" value="ECO:0007669"/>
    <property type="project" value="UniProtKB-UniRule"/>
</dbReference>
<dbReference type="PROSITE" id="PS50035">
    <property type="entry name" value="PLD"/>
    <property type="match status" value="2"/>
</dbReference>
<feature type="domain" description="PX" evidence="10">
    <location>
        <begin position="66"/>
        <end position="200"/>
    </location>
</feature>
<keyword evidence="4 7" id="KW-0378">Hydrolase</keyword>
<evidence type="ECO:0000256" key="8">
    <source>
        <dbReference type="SAM" id="MobiDB-lite"/>
    </source>
</evidence>
<dbReference type="CDD" id="cd09138">
    <property type="entry name" value="PLDc_vPLD1_2_yPLD_like_1"/>
    <property type="match status" value="1"/>
</dbReference>
<dbReference type="SUPFAM" id="SSF56024">
    <property type="entry name" value="Phospholipase D/nuclease"/>
    <property type="match status" value="2"/>
</dbReference>
<dbReference type="PANTHER" id="PTHR18896">
    <property type="entry name" value="PHOSPHOLIPASE D"/>
    <property type="match status" value="1"/>
</dbReference>